<dbReference type="HOGENOM" id="CLU_033465_6_1_1"/>
<dbReference type="GeneID" id="19126013"/>
<evidence type="ECO:0000256" key="2">
    <source>
        <dbReference type="ARBA" id="ARBA00022692"/>
    </source>
</evidence>
<evidence type="ECO:0008006" key="8">
    <source>
        <dbReference type="Google" id="ProtNLM"/>
    </source>
</evidence>
<keyword evidence="3 5" id="KW-1133">Transmembrane helix</keyword>
<dbReference type="PANTHER" id="PTHR31465">
    <property type="entry name" value="PROTEIN RTA1-RELATED"/>
    <property type="match status" value="1"/>
</dbReference>
<protein>
    <recommendedName>
        <fullName evidence="8">RTA1 domain protein</fullName>
    </recommendedName>
</protein>
<dbReference type="PANTHER" id="PTHR31465:SF8">
    <property type="entry name" value="DOMAIN PROTEIN, PUTATIVE (AFU_ORTHOLOGUE AFUA_6G14140)-RELATED"/>
    <property type="match status" value="1"/>
</dbReference>
<dbReference type="AlphaFoldDB" id="W6ZS40"/>
<dbReference type="Proteomes" id="UP000054032">
    <property type="component" value="Unassembled WGS sequence"/>
</dbReference>
<dbReference type="OrthoDB" id="4521223at2759"/>
<dbReference type="eggNOG" id="ENOG502QU4U">
    <property type="taxonomic scope" value="Eukaryota"/>
</dbReference>
<feature type="transmembrane region" description="Helical" evidence="5">
    <location>
        <begin position="139"/>
        <end position="160"/>
    </location>
</feature>
<dbReference type="GO" id="GO:0005886">
    <property type="term" value="C:plasma membrane"/>
    <property type="evidence" value="ECO:0007669"/>
    <property type="project" value="TreeGrafter"/>
</dbReference>
<feature type="transmembrane region" description="Helical" evidence="5">
    <location>
        <begin position="98"/>
        <end position="118"/>
    </location>
</feature>
<gene>
    <name evidence="6" type="ORF">COCMIDRAFT_82224</name>
</gene>
<proteinExistence type="predicted"/>
<name>W6ZS40_COCMI</name>
<accession>W6ZS40</accession>
<feature type="transmembrane region" description="Helical" evidence="5">
    <location>
        <begin position="63"/>
        <end position="86"/>
    </location>
</feature>
<feature type="transmembrane region" description="Helical" evidence="5">
    <location>
        <begin position="180"/>
        <end position="199"/>
    </location>
</feature>
<feature type="transmembrane region" description="Helical" evidence="5">
    <location>
        <begin position="261"/>
        <end position="285"/>
    </location>
</feature>
<organism evidence="6 7">
    <name type="scientific">Bipolaris oryzae ATCC 44560</name>
    <dbReference type="NCBI Taxonomy" id="930090"/>
    <lineage>
        <taxon>Eukaryota</taxon>
        <taxon>Fungi</taxon>
        <taxon>Dikarya</taxon>
        <taxon>Ascomycota</taxon>
        <taxon>Pezizomycotina</taxon>
        <taxon>Dothideomycetes</taxon>
        <taxon>Pleosporomycetidae</taxon>
        <taxon>Pleosporales</taxon>
        <taxon>Pleosporineae</taxon>
        <taxon>Pleosporaceae</taxon>
        <taxon>Bipolaris</taxon>
    </lineage>
</organism>
<evidence type="ECO:0000256" key="1">
    <source>
        <dbReference type="ARBA" id="ARBA00004141"/>
    </source>
</evidence>
<keyword evidence="2 5" id="KW-0812">Transmembrane</keyword>
<evidence type="ECO:0000256" key="4">
    <source>
        <dbReference type="ARBA" id="ARBA00023136"/>
    </source>
</evidence>
<dbReference type="KEGG" id="bor:COCMIDRAFT_82224"/>
<feature type="transmembrane region" description="Helical" evidence="5">
    <location>
        <begin position="36"/>
        <end position="56"/>
    </location>
</feature>
<evidence type="ECO:0000256" key="5">
    <source>
        <dbReference type="SAM" id="Phobius"/>
    </source>
</evidence>
<dbReference type="InterPro" id="IPR007568">
    <property type="entry name" value="RTA1"/>
</dbReference>
<evidence type="ECO:0000313" key="6">
    <source>
        <dbReference type="EMBL" id="EUC50324.1"/>
    </source>
</evidence>
<dbReference type="Pfam" id="PF04479">
    <property type="entry name" value="RTA1"/>
    <property type="match status" value="1"/>
</dbReference>
<evidence type="ECO:0000313" key="7">
    <source>
        <dbReference type="Proteomes" id="UP000054032"/>
    </source>
</evidence>
<evidence type="ECO:0000256" key="3">
    <source>
        <dbReference type="ARBA" id="ARBA00022989"/>
    </source>
</evidence>
<dbReference type="EMBL" id="KI963924">
    <property type="protein sequence ID" value="EUC50324.1"/>
    <property type="molecule type" value="Genomic_DNA"/>
</dbReference>
<keyword evidence="7" id="KW-1185">Reference proteome</keyword>
<reference evidence="6 7" key="1">
    <citation type="journal article" date="2013" name="PLoS Genet.">
        <title>Comparative genome structure, secondary metabolite, and effector coding capacity across Cochliobolus pathogens.</title>
        <authorList>
            <person name="Condon B.J."/>
            <person name="Leng Y."/>
            <person name="Wu D."/>
            <person name="Bushley K.E."/>
            <person name="Ohm R.A."/>
            <person name="Otillar R."/>
            <person name="Martin J."/>
            <person name="Schackwitz W."/>
            <person name="Grimwood J."/>
            <person name="MohdZainudin N."/>
            <person name="Xue C."/>
            <person name="Wang R."/>
            <person name="Manning V.A."/>
            <person name="Dhillon B."/>
            <person name="Tu Z.J."/>
            <person name="Steffenson B.J."/>
            <person name="Salamov A."/>
            <person name="Sun H."/>
            <person name="Lowry S."/>
            <person name="LaButti K."/>
            <person name="Han J."/>
            <person name="Copeland A."/>
            <person name="Lindquist E."/>
            <person name="Barry K."/>
            <person name="Schmutz J."/>
            <person name="Baker S.E."/>
            <person name="Ciuffetti L.M."/>
            <person name="Grigoriev I.V."/>
            <person name="Zhong S."/>
            <person name="Turgeon B.G."/>
        </authorList>
    </citation>
    <scope>NUCLEOTIDE SEQUENCE [LARGE SCALE GENOMIC DNA]</scope>
    <source>
        <strain evidence="6 7">ATCC 44560</strain>
    </source>
</reference>
<sequence length="317" mass="35270">MNTLVYRADVPPEGCTEVGPIGCEVENTIYGYYPNLGANAFFAAYFGLALILQLYFGIRYKTWTYMIALGCGCLAECIGYIGRILLHDNPWNDVGFNIQIVLLIFAPAFLAAGIYLTLKHVVIQFGQEWSRLRPSWYTYIFIAADLLSLVLQSAGGALAATAEDGDDILDIGTNIMIAGIIWQVVALALFGLLVLEYSIRTYRRRDRLSPSALALWENRRFKLFCGAVIVAYVTILVRCVYRIPELLGGWGGELMQEELEFIILEGVMIAITVLAQTVFHPGLCFPPLGSTFGKKKHADMNTLETGTAMSEQERTHR</sequence>
<feature type="transmembrane region" description="Helical" evidence="5">
    <location>
        <begin position="220"/>
        <end position="241"/>
    </location>
</feature>
<dbReference type="RefSeq" id="XP_007683212.1">
    <property type="nucleotide sequence ID" value="XM_007685022.1"/>
</dbReference>
<dbReference type="GO" id="GO:0000324">
    <property type="term" value="C:fungal-type vacuole"/>
    <property type="evidence" value="ECO:0007669"/>
    <property type="project" value="TreeGrafter"/>
</dbReference>
<keyword evidence="4 5" id="KW-0472">Membrane</keyword>
<comment type="subcellular location">
    <subcellularLocation>
        <location evidence="1">Membrane</location>
        <topology evidence="1">Multi-pass membrane protein</topology>
    </subcellularLocation>
</comment>